<dbReference type="AlphaFoldDB" id="A0A316G157"/>
<dbReference type="SUPFAM" id="SSF53474">
    <property type="entry name" value="alpha/beta-Hydrolases"/>
    <property type="match status" value="1"/>
</dbReference>
<evidence type="ECO:0000256" key="1">
    <source>
        <dbReference type="ARBA" id="ARBA00022801"/>
    </source>
</evidence>
<evidence type="ECO:0000313" key="4">
    <source>
        <dbReference type="Proteomes" id="UP000245390"/>
    </source>
</evidence>
<proteinExistence type="predicted"/>
<dbReference type="InterPro" id="IPR050300">
    <property type="entry name" value="GDXG_lipolytic_enzyme"/>
</dbReference>
<keyword evidence="1" id="KW-0378">Hydrolase</keyword>
<dbReference type="PANTHER" id="PTHR48081:SF8">
    <property type="entry name" value="ALPHA_BETA HYDROLASE FOLD-3 DOMAIN-CONTAINING PROTEIN-RELATED"/>
    <property type="match status" value="1"/>
</dbReference>
<evidence type="ECO:0000259" key="2">
    <source>
        <dbReference type="Pfam" id="PF07859"/>
    </source>
</evidence>
<dbReference type="RefSeq" id="WP_164721702.1">
    <property type="nucleotide sequence ID" value="NZ_CP034588.1"/>
</dbReference>
<dbReference type="Pfam" id="PF07859">
    <property type="entry name" value="Abhydrolase_3"/>
    <property type="match status" value="1"/>
</dbReference>
<dbReference type="Proteomes" id="UP000245390">
    <property type="component" value="Unassembled WGS sequence"/>
</dbReference>
<keyword evidence="4" id="KW-1185">Reference proteome</keyword>
<reference evidence="3 4" key="1">
    <citation type="submission" date="2018-05" db="EMBL/GenBank/DDBJ databases">
        <title>Genomic Encyclopedia of Type Strains, Phase IV (KMG-IV): sequencing the most valuable type-strain genomes for metagenomic binning, comparative biology and taxonomic classification.</title>
        <authorList>
            <person name="Goeker M."/>
        </authorList>
    </citation>
    <scope>NUCLEOTIDE SEQUENCE [LARGE SCALE GENOMIC DNA]</scope>
    <source>
        <strain evidence="3 4">DSM 103371</strain>
    </source>
</reference>
<dbReference type="GO" id="GO:0016787">
    <property type="term" value="F:hydrolase activity"/>
    <property type="evidence" value="ECO:0007669"/>
    <property type="project" value="UniProtKB-KW"/>
</dbReference>
<gene>
    <name evidence="3" type="ORF">C8D95_11186</name>
</gene>
<organism evidence="3 4">
    <name type="scientific">Silicimonas algicola</name>
    <dbReference type="NCBI Taxonomy" id="1826607"/>
    <lineage>
        <taxon>Bacteria</taxon>
        <taxon>Pseudomonadati</taxon>
        <taxon>Pseudomonadota</taxon>
        <taxon>Alphaproteobacteria</taxon>
        <taxon>Rhodobacterales</taxon>
        <taxon>Paracoccaceae</taxon>
    </lineage>
</organism>
<name>A0A316G157_9RHOB</name>
<protein>
    <submittedName>
        <fullName evidence="3">Acetyl esterase</fullName>
    </submittedName>
</protein>
<dbReference type="InterPro" id="IPR013094">
    <property type="entry name" value="AB_hydrolase_3"/>
</dbReference>
<accession>A0A316G157</accession>
<dbReference type="PANTHER" id="PTHR48081">
    <property type="entry name" value="AB HYDROLASE SUPERFAMILY PROTEIN C4A8.06C"/>
    <property type="match status" value="1"/>
</dbReference>
<dbReference type="EMBL" id="QGGV01000011">
    <property type="protein sequence ID" value="PWK54651.1"/>
    <property type="molecule type" value="Genomic_DNA"/>
</dbReference>
<comment type="caution">
    <text evidence="3">The sequence shown here is derived from an EMBL/GenBank/DDBJ whole genome shotgun (WGS) entry which is preliminary data.</text>
</comment>
<evidence type="ECO:0000313" key="3">
    <source>
        <dbReference type="EMBL" id="PWK54651.1"/>
    </source>
</evidence>
<feature type="domain" description="Alpha/beta hydrolase fold-3" evidence="2">
    <location>
        <begin position="72"/>
        <end position="272"/>
    </location>
</feature>
<dbReference type="InterPro" id="IPR029058">
    <property type="entry name" value="AB_hydrolase_fold"/>
</dbReference>
<sequence length="296" mass="31621">MAMTRGPWGWAEGMERVHEISETFADDAEAAAYWVEGADGVHSVEDMTYTGAAGQRQRLRLYRAGADDAPVLVYIHGGGWVGGTIDLNDRACRRLAGAGWHVASVSYRLAPANPFPAGLDDVIASVGWLQSAGLTGLDTTRLAIGGASAGANLALAAALSLPRETFRALVLFYGVFGNATDTESHRAYADAPVLTGARVDEIYDLYDPGARFRDDPRFAPLLGDLKGLPPVLNLMAEHDVLRSEGEALTLRLHDAGVEVEAWTEPGVSHGFINRGRLAPSADAALARSRDWLARQA</sequence>
<dbReference type="Gene3D" id="3.40.50.1820">
    <property type="entry name" value="alpha/beta hydrolase"/>
    <property type="match status" value="1"/>
</dbReference>